<proteinExistence type="inferred from homology"/>
<dbReference type="RefSeq" id="WP_069656689.1">
    <property type="nucleotide sequence ID" value="NZ_MIJF01000023.1"/>
</dbReference>
<gene>
    <name evidence="6" type="ORF">BHF71_09090</name>
</gene>
<dbReference type="STRING" id="337097.BHF71_09090"/>
<accession>A0A1D2YUZ1</accession>
<keyword evidence="7" id="KW-1185">Reference proteome</keyword>
<protein>
    <recommendedName>
        <fullName evidence="5">HTH lysR-type domain-containing protein</fullName>
    </recommendedName>
</protein>
<reference evidence="6 7" key="1">
    <citation type="submission" date="2016-09" db="EMBL/GenBank/DDBJ databases">
        <title>Draft genome sequence for the type strain of Vulcanibacillus modesticaldus BR, a strictly anaerobic, moderately thermophilic, and nitrate-reducing bacterium from deep sea-hydrothermal vents of the Mid-Atlantic Ridge.</title>
        <authorList>
            <person name="Abin C.A."/>
            <person name="Hollibaugh J.T."/>
        </authorList>
    </citation>
    <scope>NUCLEOTIDE SEQUENCE [LARGE SCALE GENOMIC DNA]</scope>
    <source>
        <strain evidence="6 7">BR</strain>
    </source>
</reference>
<comment type="similarity">
    <text evidence="1">Belongs to the LysR transcriptional regulatory family.</text>
</comment>
<evidence type="ECO:0000256" key="1">
    <source>
        <dbReference type="ARBA" id="ARBA00009437"/>
    </source>
</evidence>
<keyword evidence="4" id="KW-0804">Transcription</keyword>
<dbReference type="InterPro" id="IPR005119">
    <property type="entry name" value="LysR_subst-bd"/>
</dbReference>
<evidence type="ECO:0000259" key="5">
    <source>
        <dbReference type="PROSITE" id="PS50931"/>
    </source>
</evidence>
<dbReference type="GO" id="GO:0000976">
    <property type="term" value="F:transcription cis-regulatory region binding"/>
    <property type="evidence" value="ECO:0007669"/>
    <property type="project" value="TreeGrafter"/>
</dbReference>
<comment type="caution">
    <text evidence="6">The sequence shown here is derived from an EMBL/GenBank/DDBJ whole genome shotgun (WGS) entry which is preliminary data.</text>
</comment>
<dbReference type="Gene3D" id="3.40.190.290">
    <property type="match status" value="1"/>
</dbReference>
<dbReference type="PANTHER" id="PTHR30126">
    <property type="entry name" value="HTH-TYPE TRANSCRIPTIONAL REGULATOR"/>
    <property type="match status" value="1"/>
</dbReference>
<dbReference type="SUPFAM" id="SSF53850">
    <property type="entry name" value="Periplasmic binding protein-like II"/>
    <property type="match status" value="1"/>
</dbReference>
<sequence>MFNLHQLWLFKKVVEFGGFSAAAEKLHIAQPSISIQVRRLEKELNIDLFDRIGRRLHLTQAGEELYYYACRILNLAEEAEQNIRSLQDLKGAKIRIGASTTPGMYIIPVIAADFRRQYPDIEIELKVANTRSIEEKLLANSIDLAVLGEEIDYDNNIKIEPLLEDNLVVVCGKEYEIAGEKKISIKKLTEQKFVLREKGSSTRDMVDKLLDEKGLIIKDIWELPSTESIKQVVIANWGLSILSYFSVRSEVSAGCMEIVNFEEDFSLSRNINLAFHRFKKFSPAVQIFYHFLKNSIDTFTLLNRE</sequence>
<evidence type="ECO:0000256" key="4">
    <source>
        <dbReference type="ARBA" id="ARBA00023163"/>
    </source>
</evidence>
<keyword evidence="2" id="KW-0805">Transcription regulation</keyword>
<dbReference type="FunFam" id="1.10.10.10:FF:000001">
    <property type="entry name" value="LysR family transcriptional regulator"/>
    <property type="match status" value="1"/>
</dbReference>
<dbReference type="PRINTS" id="PR00039">
    <property type="entry name" value="HTHLYSR"/>
</dbReference>
<evidence type="ECO:0000256" key="2">
    <source>
        <dbReference type="ARBA" id="ARBA00023015"/>
    </source>
</evidence>
<name>A0A1D2YUZ1_9BACI</name>
<keyword evidence="3" id="KW-0238">DNA-binding</keyword>
<dbReference type="Gene3D" id="1.10.10.10">
    <property type="entry name" value="Winged helix-like DNA-binding domain superfamily/Winged helix DNA-binding domain"/>
    <property type="match status" value="1"/>
</dbReference>
<dbReference type="OrthoDB" id="9803735at2"/>
<dbReference type="AlphaFoldDB" id="A0A1D2YUZ1"/>
<dbReference type="InterPro" id="IPR036390">
    <property type="entry name" value="WH_DNA-bd_sf"/>
</dbReference>
<dbReference type="SUPFAM" id="SSF46785">
    <property type="entry name" value="Winged helix' DNA-binding domain"/>
    <property type="match status" value="1"/>
</dbReference>
<dbReference type="InterPro" id="IPR036388">
    <property type="entry name" value="WH-like_DNA-bd_sf"/>
</dbReference>
<dbReference type="GO" id="GO:0003700">
    <property type="term" value="F:DNA-binding transcription factor activity"/>
    <property type="evidence" value="ECO:0007669"/>
    <property type="project" value="InterPro"/>
</dbReference>
<dbReference type="Pfam" id="PF03466">
    <property type="entry name" value="LysR_substrate"/>
    <property type="match status" value="1"/>
</dbReference>
<feature type="domain" description="HTH lysR-type" evidence="5">
    <location>
        <begin position="2"/>
        <end position="59"/>
    </location>
</feature>
<evidence type="ECO:0000256" key="3">
    <source>
        <dbReference type="ARBA" id="ARBA00023125"/>
    </source>
</evidence>
<dbReference type="Pfam" id="PF00126">
    <property type="entry name" value="HTH_1"/>
    <property type="match status" value="1"/>
</dbReference>
<organism evidence="6 7">
    <name type="scientific">Vulcanibacillus modesticaldus</name>
    <dbReference type="NCBI Taxonomy" id="337097"/>
    <lineage>
        <taxon>Bacteria</taxon>
        <taxon>Bacillati</taxon>
        <taxon>Bacillota</taxon>
        <taxon>Bacilli</taxon>
        <taxon>Bacillales</taxon>
        <taxon>Bacillaceae</taxon>
        <taxon>Vulcanibacillus</taxon>
    </lineage>
</organism>
<dbReference type="EMBL" id="MIJF01000023">
    <property type="protein sequence ID" value="OEF99456.1"/>
    <property type="molecule type" value="Genomic_DNA"/>
</dbReference>
<dbReference type="InterPro" id="IPR000847">
    <property type="entry name" value="LysR_HTH_N"/>
</dbReference>
<dbReference type="PANTHER" id="PTHR30126:SF40">
    <property type="entry name" value="HTH-TYPE TRANSCRIPTIONAL REGULATOR GLTR"/>
    <property type="match status" value="1"/>
</dbReference>
<evidence type="ECO:0000313" key="6">
    <source>
        <dbReference type="EMBL" id="OEF99456.1"/>
    </source>
</evidence>
<evidence type="ECO:0000313" key="7">
    <source>
        <dbReference type="Proteomes" id="UP000243739"/>
    </source>
</evidence>
<dbReference type="Proteomes" id="UP000243739">
    <property type="component" value="Unassembled WGS sequence"/>
</dbReference>
<dbReference type="PROSITE" id="PS50931">
    <property type="entry name" value="HTH_LYSR"/>
    <property type="match status" value="1"/>
</dbReference>